<evidence type="ECO:0000313" key="2">
    <source>
        <dbReference type="EMBL" id="EGO24863.1"/>
    </source>
</evidence>
<name>F8NVM5_SERL9</name>
<dbReference type="Proteomes" id="UP000008064">
    <property type="component" value="Unassembled WGS sequence"/>
</dbReference>
<dbReference type="AlphaFoldDB" id="F8NVM5"/>
<feature type="region of interest" description="Disordered" evidence="1">
    <location>
        <begin position="271"/>
        <end position="307"/>
    </location>
</feature>
<sequence length="372" mass="41186">MSQTTPQPPQFPSYLAEPPVITEAQWAHRLALTREQTDIVDATELMSDRRTYFYLFHQSNITCSYTTYPLDTFHCWQQSLLIADELHAVTVLLALLLVEKLTRDNNSALSIGATLLMEHLQIESLEQRLRKNCENGEKEAVESFLQLGGQKVCKDARNILAQRGYLTSPPPDLLSLPALTGHTFPGRHPPHSPPPPPPVSCLLLPDPVLPVPAPPSPAHSSTTNSIAPIAEAVDKLQDILIPMQPTTPLPQLPQPRCNRRLHRQRPEPVLLIPSGRTPRVQHTGQRQTPTLSNGLPPDGRLLRSKEGDTSSSDVALVFDIVMHVKSMAIVPSIVATILVLHADSWGLDDIHNDLDDDTRYNIDGELGDFRAV</sequence>
<protein>
    <submittedName>
        <fullName evidence="2">Uncharacterized protein</fullName>
    </submittedName>
</protein>
<dbReference type="HOGENOM" id="CLU_744262_0_0_1"/>
<feature type="compositionally biased region" description="Polar residues" evidence="1">
    <location>
        <begin position="280"/>
        <end position="293"/>
    </location>
</feature>
<dbReference type="RefSeq" id="XP_007318882.1">
    <property type="nucleotide sequence ID" value="XM_007318820.1"/>
</dbReference>
<gene>
    <name evidence="2" type="ORF">SERLADRAFT_438465</name>
</gene>
<dbReference type="EMBL" id="GL945434">
    <property type="protein sequence ID" value="EGO24863.1"/>
    <property type="molecule type" value="Genomic_DNA"/>
</dbReference>
<evidence type="ECO:0000256" key="1">
    <source>
        <dbReference type="SAM" id="MobiDB-lite"/>
    </source>
</evidence>
<accession>F8NVM5</accession>
<reference evidence="2" key="1">
    <citation type="submission" date="2011-04" db="EMBL/GenBank/DDBJ databases">
        <title>Evolution of plant cell wall degrading machinery underlies the functional diversity of forest fungi.</title>
        <authorList>
            <consortium name="US DOE Joint Genome Institute (JGI-PGF)"/>
            <person name="Eastwood D.C."/>
            <person name="Floudas D."/>
            <person name="Binder M."/>
            <person name="Majcherczyk A."/>
            <person name="Schneider P."/>
            <person name="Aerts A."/>
            <person name="Asiegbu F.O."/>
            <person name="Baker S.E."/>
            <person name="Barry K."/>
            <person name="Bendiksby M."/>
            <person name="Blumentritt M."/>
            <person name="Coutinho P.M."/>
            <person name="Cullen D."/>
            <person name="Cullen D."/>
            <person name="Gathman A."/>
            <person name="Goodell B."/>
            <person name="Henrissat B."/>
            <person name="Ihrmark K."/>
            <person name="Kauserud H."/>
            <person name="Kohler A."/>
            <person name="LaButti K."/>
            <person name="Lapidus A."/>
            <person name="Lavin J.L."/>
            <person name="Lee Y.-H."/>
            <person name="Lindquist E."/>
            <person name="Lilly W."/>
            <person name="Lucas S."/>
            <person name="Morin E."/>
            <person name="Murat C."/>
            <person name="Oguiza J.A."/>
            <person name="Park J."/>
            <person name="Pisabarro A.G."/>
            <person name="Riley R."/>
            <person name="Rosling A."/>
            <person name="Salamov A."/>
            <person name="Schmidt O."/>
            <person name="Schmutz J."/>
            <person name="Skrede I."/>
            <person name="Stenlid J."/>
            <person name="Wiebenga A."/>
            <person name="Xie X."/>
            <person name="Kues U."/>
            <person name="Hibbett D.S."/>
            <person name="Hoffmeister D."/>
            <person name="Hogberg N."/>
            <person name="Martin F."/>
            <person name="Grigoriev I.V."/>
            <person name="Watkinson S.C."/>
        </authorList>
    </citation>
    <scope>NUCLEOTIDE SEQUENCE</scope>
    <source>
        <strain evidence="2">S7.9</strain>
    </source>
</reference>
<proteinExistence type="predicted"/>
<dbReference type="KEGG" id="sla:SERLADRAFT_438465"/>
<organism>
    <name type="scientific">Serpula lacrymans var. lacrymans (strain S7.9)</name>
    <name type="common">Dry rot fungus</name>
    <dbReference type="NCBI Taxonomy" id="578457"/>
    <lineage>
        <taxon>Eukaryota</taxon>
        <taxon>Fungi</taxon>
        <taxon>Dikarya</taxon>
        <taxon>Basidiomycota</taxon>
        <taxon>Agaricomycotina</taxon>
        <taxon>Agaricomycetes</taxon>
        <taxon>Agaricomycetidae</taxon>
        <taxon>Boletales</taxon>
        <taxon>Coniophorineae</taxon>
        <taxon>Serpulaceae</taxon>
        <taxon>Serpula</taxon>
    </lineage>
</organism>
<dbReference type="GeneID" id="18815027"/>